<dbReference type="Gene3D" id="3.40.50.300">
    <property type="entry name" value="P-loop containing nucleotide triphosphate hydrolases"/>
    <property type="match status" value="2"/>
</dbReference>
<evidence type="ECO:0000256" key="5">
    <source>
        <dbReference type="ARBA" id="ARBA00022741"/>
    </source>
</evidence>
<gene>
    <name evidence="10" type="primary">gmk</name>
    <name evidence="10" type="ORF">BABL1_gene_459</name>
</gene>
<dbReference type="RefSeq" id="WP_023791870.1">
    <property type="nucleotide sequence ID" value="NC_023003.1"/>
</dbReference>
<dbReference type="SUPFAM" id="SSF52540">
    <property type="entry name" value="P-loop containing nucleoside triphosphate hydrolases"/>
    <property type="match status" value="1"/>
</dbReference>
<dbReference type="STRING" id="673862.BABL1_gene_459"/>
<dbReference type="PANTHER" id="PTHR23117">
    <property type="entry name" value="GUANYLATE KINASE-RELATED"/>
    <property type="match status" value="1"/>
</dbReference>
<keyword evidence="5" id="KW-0547">Nucleotide-binding</keyword>
<dbReference type="OrthoDB" id="9808150at2"/>
<evidence type="ECO:0000313" key="11">
    <source>
        <dbReference type="Proteomes" id="UP000018769"/>
    </source>
</evidence>
<keyword evidence="6 10" id="KW-0418">Kinase</keyword>
<dbReference type="InterPro" id="IPR008144">
    <property type="entry name" value="Guanylate_kin-like_dom"/>
</dbReference>
<reference evidence="10 11" key="1">
    <citation type="journal article" date="2015" name="Biol. Direct">
        <title>Babela massiliensis, a representative of a widespread bacterial phylum with unusual adaptations to parasitism in amoebae.</title>
        <authorList>
            <person name="Pagnier I."/>
            <person name="Yutin N."/>
            <person name="Croce O."/>
            <person name="Makarova K.S."/>
            <person name="Wolf Y.I."/>
            <person name="Benamar S."/>
            <person name="Raoult D."/>
            <person name="Koonin E.V."/>
            <person name="La Scola B."/>
        </authorList>
    </citation>
    <scope>NUCLEOTIDE SEQUENCE [LARGE SCALE GENOMIC DNA]</scope>
    <source>
        <strain evidence="11">BABL1</strain>
    </source>
</reference>
<feature type="domain" description="Guanylate kinase-like" evidence="9">
    <location>
        <begin position="3"/>
        <end position="185"/>
    </location>
</feature>
<evidence type="ECO:0000256" key="3">
    <source>
        <dbReference type="ARBA" id="ARBA00016296"/>
    </source>
</evidence>
<dbReference type="PATRIC" id="fig|673862.3.peg.442"/>
<dbReference type="GO" id="GO:0004385">
    <property type="term" value="F:GMP kinase activity"/>
    <property type="evidence" value="ECO:0007669"/>
    <property type="project" value="UniProtKB-EC"/>
</dbReference>
<name>V6DG32_9BACT</name>
<keyword evidence="11" id="KW-1185">Reference proteome</keyword>
<dbReference type="NCBIfam" id="TIGR03263">
    <property type="entry name" value="guanyl_kin"/>
    <property type="match status" value="1"/>
</dbReference>
<organism evidence="10 11">
    <name type="scientific">Candidatus Babela massiliensis</name>
    <dbReference type="NCBI Taxonomy" id="673862"/>
    <lineage>
        <taxon>Bacteria</taxon>
        <taxon>Candidatus Babelota</taxon>
        <taxon>Candidatus Babeliae</taxon>
        <taxon>Candidatus Babeliales</taxon>
        <taxon>Candidatus Babeliaceae</taxon>
        <taxon>Candidatus Babela</taxon>
    </lineage>
</organism>
<dbReference type="SMART" id="SM00072">
    <property type="entry name" value="GuKc"/>
    <property type="match status" value="1"/>
</dbReference>
<dbReference type="GO" id="GO:0005829">
    <property type="term" value="C:cytosol"/>
    <property type="evidence" value="ECO:0007669"/>
    <property type="project" value="TreeGrafter"/>
</dbReference>
<dbReference type="EC" id="2.7.4.8" evidence="2"/>
<evidence type="ECO:0000256" key="6">
    <source>
        <dbReference type="ARBA" id="ARBA00022777"/>
    </source>
</evidence>
<dbReference type="GO" id="GO:0005524">
    <property type="term" value="F:ATP binding"/>
    <property type="evidence" value="ECO:0007669"/>
    <property type="project" value="UniProtKB-KW"/>
</dbReference>
<dbReference type="EMBL" id="HG793133">
    <property type="protein sequence ID" value="CDK30557.1"/>
    <property type="molecule type" value="Genomic_DNA"/>
</dbReference>
<keyword evidence="7" id="KW-0067">ATP-binding</keyword>
<dbReference type="InterPro" id="IPR027417">
    <property type="entry name" value="P-loop_NTPase"/>
</dbReference>
<dbReference type="eggNOG" id="COG0194">
    <property type="taxonomic scope" value="Bacteria"/>
</dbReference>
<dbReference type="PANTHER" id="PTHR23117:SF13">
    <property type="entry name" value="GUANYLATE KINASE"/>
    <property type="match status" value="1"/>
</dbReference>
<evidence type="ECO:0000256" key="1">
    <source>
        <dbReference type="ARBA" id="ARBA00005790"/>
    </source>
</evidence>
<dbReference type="Gene3D" id="3.30.63.10">
    <property type="entry name" value="Guanylate Kinase phosphate binding domain"/>
    <property type="match status" value="1"/>
</dbReference>
<evidence type="ECO:0000256" key="7">
    <source>
        <dbReference type="ARBA" id="ARBA00022840"/>
    </source>
</evidence>
<dbReference type="Pfam" id="PF00625">
    <property type="entry name" value="Guanylate_kin"/>
    <property type="match status" value="1"/>
</dbReference>
<protein>
    <recommendedName>
        <fullName evidence="3">Guanylate kinase</fullName>
        <ecNumber evidence="2">2.7.4.8</ecNumber>
    </recommendedName>
    <alternativeName>
        <fullName evidence="8">GMP kinase</fullName>
    </alternativeName>
</protein>
<proteinExistence type="inferred from homology"/>
<evidence type="ECO:0000256" key="8">
    <source>
        <dbReference type="ARBA" id="ARBA00030128"/>
    </source>
</evidence>
<dbReference type="PROSITE" id="PS50052">
    <property type="entry name" value="GUANYLATE_KINASE_2"/>
    <property type="match status" value="1"/>
</dbReference>
<dbReference type="InterPro" id="IPR017665">
    <property type="entry name" value="Guanylate_kinase"/>
</dbReference>
<sequence>MLGKLFVISGPSGSGKTTLSNELVEIFQNINLKRVVTYTTKVPRVNEIDGIDYHFLSKEEFIKKIEQGFFLEYSQSYLAYYGFPNYIVKALKNGQSYIVILDRAGAKSIKHKIEDAILIWLEPKSIEELRKRLMFRAQDSIESINYRLGLAKKEMEMELLEPIFDYKFINDNLDETLLSLQELFNKYLNVYK</sequence>
<comment type="similarity">
    <text evidence="1">Belongs to the guanylate kinase family.</text>
</comment>
<dbReference type="CDD" id="cd00071">
    <property type="entry name" value="GMPK"/>
    <property type="match status" value="1"/>
</dbReference>
<keyword evidence="4" id="KW-0808">Transferase</keyword>
<evidence type="ECO:0000259" key="9">
    <source>
        <dbReference type="PROSITE" id="PS50052"/>
    </source>
</evidence>
<accession>V6DG32</accession>
<dbReference type="KEGG" id="dpb:BABL1_gene_459"/>
<dbReference type="AlphaFoldDB" id="V6DG32"/>
<dbReference type="Proteomes" id="UP000018769">
    <property type="component" value="Chromosome I"/>
</dbReference>
<evidence type="ECO:0000313" key="10">
    <source>
        <dbReference type="EMBL" id="CDK30557.1"/>
    </source>
</evidence>
<evidence type="ECO:0000256" key="2">
    <source>
        <dbReference type="ARBA" id="ARBA00012961"/>
    </source>
</evidence>
<dbReference type="HOGENOM" id="CLU_001715_1_2_7"/>
<dbReference type="InterPro" id="IPR008145">
    <property type="entry name" value="GK/Ca_channel_bsu"/>
</dbReference>
<evidence type="ECO:0000256" key="4">
    <source>
        <dbReference type="ARBA" id="ARBA00022679"/>
    </source>
</evidence>